<feature type="transmembrane region" description="Helical" evidence="1">
    <location>
        <begin position="6"/>
        <end position="27"/>
    </location>
</feature>
<dbReference type="BioCyc" id="CSTA292563:G1353-1501-MONOMER"/>
<evidence type="ECO:0000256" key="1">
    <source>
        <dbReference type="SAM" id="Phobius"/>
    </source>
</evidence>
<keyword evidence="1" id="KW-0812">Transmembrane</keyword>
<dbReference type="AlphaFoldDB" id="K9YLU5"/>
<keyword evidence="1" id="KW-1133">Transmembrane helix</keyword>
<name>K9YLU5_CYASC</name>
<evidence type="ECO:0000313" key="3">
    <source>
        <dbReference type="Proteomes" id="UP000010483"/>
    </source>
</evidence>
<dbReference type="EMBL" id="CP003940">
    <property type="protein sequence ID" value="AFZ47452.1"/>
    <property type="molecule type" value="Genomic_DNA"/>
</dbReference>
<keyword evidence="1" id="KW-0472">Membrane</keyword>
<organism evidence="2 3">
    <name type="scientific">Cyanobacterium stanieri (strain ATCC 29140 / PCC 7202)</name>
    <dbReference type="NCBI Taxonomy" id="292563"/>
    <lineage>
        <taxon>Bacteria</taxon>
        <taxon>Bacillati</taxon>
        <taxon>Cyanobacteriota</taxon>
        <taxon>Cyanophyceae</taxon>
        <taxon>Oscillatoriophycideae</taxon>
        <taxon>Chroococcales</taxon>
        <taxon>Geminocystaceae</taxon>
        <taxon>Cyanobacterium</taxon>
    </lineage>
</organism>
<protein>
    <recommendedName>
        <fullName evidence="4">MotA/TolQ/ExbB proton channel domain-containing protein</fullName>
    </recommendedName>
</protein>
<reference evidence="3" key="1">
    <citation type="journal article" date="2013" name="Proc. Natl. Acad. Sci. U.S.A.">
        <title>Improving the coverage of the cyanobacterial phylum using diversity-driven genome sequencing.</title>
        <authorList>
            <person name="Shih P.M."/>
            <person name="Wu D."/>
            <person name="Latifi A."/>
            <person name="Axen S.D."/>
            <person name="Fewer D.P."/>
            <person name="Talla E."/>
            <person name="Calteau A."/>
            <person name="Cai F."/>
            <person name="Tandeau de Marsac N."/>
            <person name="Rippka R."/>
            <person name="Herdman M."/>
            <person name="Sivonen K."/>
            <person name="Coursin T."/>
            <person name="Laurent T."/>
            <person name="Goodwin L."/>
            <person name="Nolan M."/>
            <person name="Davenport K.W."/>
            <person name="Han C.S."/>
            <person name="Rubin E.M."/>
            <person name="Eisen J.A."/>
            <person name="Woyke T."/>
            <person name="Gugger M."/>
            <person name="Kerfeld C.A."/>
        </authorList>
    </citation>
    <scope>NUCLEOTIDE SEQUENCE [LARGE SCALE GENOMIC DNA]</scope>
    <source>
        <strain evidence="3">ATCC 29140 / PCC 7202</strain>
    </source>
</reference>
<dbReference type="PATRIC" id="fig|292563.3.peg.1556"/>
<feature type="transmembrane region" description="Helical" evidence="1">
    <location>
        <begin position="160"/>
        <end position="182"/>
    </location>
</feature>
<gene>
    <name evidence="2" type="ordered locus">Cyast_1489</name>
</gene>
<dbReference type="HOGENOM" id="CLU_020732_0_0_3"/>
<dbReference type="Proteomes" id="UP000010483">
    <property type="component" value="Chromosome"/>
</dbReference>
<sequence length="547" mass="62654">MLQTLPLYLWVSIVIFIIIPAILTLGLRIKLHNHLVNLKKNTNDLYATIRMEKETPFNKHLREKFERLNNKLENVNTIALIDGLFYEQTFIFLGKKVRCDQAEYITKVLPNLLLGFGLLGTFIGITLNLGSIYDVIGGNSGQDINNLLDQLQIPLESMSIAFVSSLSALFFSSLLIVVNIFWNVSLEKRALINNLENYFDNHHQLSQQGETRLDKAVNRMVKQQEDFLLRFHENVGQVLERTFKQATDQLIEQNKRSHELSVDVYQNLLGSSSTLNNGANIFKESTDKMDTLLQKFTDSINALELSATKIQDSAIKIENSKFADNLGDLTHSLLNVQEKFNQSTINIADNVQEFVFQNKLTQNLNENIYLELGILVEQLGKTLTGFTNLTDGIKDENLSIILREITDTLVSSKEQFIELNQLLETKINLIDNTINKLPESLSDISSLNDNLAQFLQLDQKITQEIRKLESYLDSWQVKNKEILNHYPSSSNNEISSSNLENIQEINYKLALFTEILRDIREELKTFNTLEEKSISFRLLAPKVKFRS</sequence>
<evidence type="ECO:0000313" key="2">
    <source>
        <dbReference type="EMBL" id="AFZ47452.1"/>
    </source>
</evidence>
<dbReference type="eggNOG" id="COG1511">
    <property type="taxonomic scope" value="Bacteria"/>
</dbReference>
<dbReference type="KEGG" id="csn:Cyast_1489"/>
<evidence type="ECO:0008006" key="4">
    <source>
        <dbReference type="Google" id="ProtNLM"/>
    </source>
</evidence>
<accession>K9YLU5</accession>
<proteinExistence type="predicted"/>
<dbReference type="STRING" id="292563.Cyast_1489"/>
<keyword evidence="3" id="KW-1185">Reference proteome</keyword>
<feature type="transmembrane region" description="Helical" evidence="1">
    <location>
        <begin position="112"/>
        <end position="133"/>
    </location>
</feature>